<protein>
    <submittedName>
        <fullName evidence="2">Uncharacterized protein</fullName>
    </submittedName>
</protein>
<dbReference type="EMBL" id="JACHNB010000001">
    <property type="protein sequence ID" value="MBB4740823.1"/>
    <property type="molecule type" value="Genomic_DNA"/>
</dbReference>
<name>A0A7W7M8E0_9ACTN</name>
<sequence>MRIPFARTSAETTLFLQFARCPCGNGDFPGHGLPWSAAVLAVGEQNTLRYDWDCPGCGRYREYSFRTPGVPEPFPRAGEIFRWGDGVTPSQLLDPGQWMVVADRYADRDGARAAAAVDEVLLFVRKRMLGRWAVPRTAFRTADGWRRYRRDPREFTRDRLLIARDGYRDATVKG</sequence>
<organism evidence="2 3">
    <name type="scientific">Actinoplanes octamycinicus</name>
    <dbReference type="NCBI Taxonomy" id="135948"/>
    <lineage>
        <taxon>Bacteria</taxon>
        <taxon>Bacillati</taxon>
        <taxon>Actinomycetota</taxon>
        <taxon>Actinomycetes</taxon>
        <taxon>Micromonosporales</taxon>
        <taxon>Micromonosporaceae</taxon>
        <taxon>Actinoplanes</taxon>
    </lineage>
</organism>
<dbReference type="InterPro" id="IPR018527">
    <property type="entry name" value="Rubredoxin_Fe_BS"/>
</dbReference>
<dbReference type="AlphaFoldDB" id="A0A7W7M8E0"/>
<evidence type="ECO:0000313" key="3">
    <source>
        <dbReference type="Proteomes" id="UP000546162"/>
    </source>
</evidence>
<dbReference type="PROSITE" id="PS00202">
    <property type="entry name" value="RUBREDOXIN"/>
    <property type="match status" value="1"/>
</dbReference>
<dbReference type="Proteomes" id="UP000546162">
    <property type="component" value="Unassembled WGS sequence"/>
</dbReference>
<keyword evidence="1" id="KW-0479">Metal-binding</keyword>
<dbReference type="RefSeq" id="WP_185041379.1">
    <property type="nucleotide sequence ID" value="NZ_BAABFG010000005.1"/>
</dbReference>
<comment type="caution">
    <text evidence="2">The sequence shown here is derived from an EMBL/GenBank/DDBJ whole genome shotgun (WGS) entry which is preliminary data.</text>
</comment>
<dbReference type="GO" id="GO:0046872">
    <property type="term" value="F:metal ion binding"/>
    <property type="evidence" value="ECO:0007669"/>
    <property type="project" value="UniProtKB-KW"/>
</dbReference>
<reference evidence="2 3" key="1">
    <citation type="submission" date="2020-08" db="EMBL/GenBank/DDBJ databases">
        <title>Sequencing the genomes of 1000 actinobacteria strains.</title>
        <authorList>
            <person name="Klenk H.-P."/>
        </authorList>
    </citation>
    <scope>NUCLEOTIDE SEQUENCE [LARGE SCALE GENOMIC DNA]</scope>
    <source>
        <strain evidence="2 3">DSM 45809</strain>
    </source>
</reference>
<evidence type="ECO:0000313" key="2">
    <source>
        <dbReference type="EMBL" id="MBB4740823.1"/>
    </source>
</evidence>
<evidence type="ECO:0000256" key="1">
    <source>
        <dbReference type="ARBA" id="ARBA00022723"/>
    </source>
</evidence>
<proteinExistence type="predicted"/>
<keyword evidence="3" id="KW-1185">Reference proteome</keyword>
<gene>
    <name evidence="2" type="ORF">BJY16_004282</name>
</gene>
<accession>A0A7W7M8E0</accession>